<reference evidence="3 4" key="1">
    <citation type="journal article" date="2016" name="Mol. Biol. Evol.">
        <title>Comparative Genomics of Early-Diverging Mushroom-Forming Fungi Provides Insights into the Origins of Lignocellulose Decay Capabilities.</title>
        <authorList>
            <person name="Nagy L.G."/>
            <person name="Riley R."/>
            <person name="Tritt A."/>
            <person name="Adam C."/>
            <person name="Daum C."/>
            <person name="Floudas D."/>
            <person name="Sun H."/>
            <person name="Yadav J.S."/>
            <person name="Pangilinan J."/>
            <person name="Larsson K.H."/>
            <person name="Matsuura K."/>
            <person name="Barry K."/>
            <person name="Labutti K."/>
            <person name="Kuo R."/>
            <person name="Ohm R.A."/>
            <person name="Bhattacharya S.S."/>
            <person name="Shirouzu T."/>
            <person name="Yoshinaga Y."/>
            <person name="Martin F.M."/>
            <person name="Grigoriev I.V."/>
            <person name="Hibbett D.S."/>
        </authorList>
    </citation>
    <scope>NUCLEOTIDE SEQUENCE [LARGE SCALE GENOMIC DNA]</scope>
    <source>
        <strain evidence="3 4">CBS 109695</strain>
    </source>
</reference>
<dbReference type="GO" id="GO:0070390">
    <property type="term" value="C:transcription export complex 2"/>
    <property type="evidence" value="ECO:0007669"/>
    <property type="project" value="TreeGrafter"/>
</dbReference>
<evidence type="ECO:0000313" key="4">
    <source>
        <dbReference type="Proteomes" id="UP000076532"/>
    </source>
</evidence>
<evidence type="ECO:0000313" key="3">
    <source>
        <dbReference type="EMBL" id="KZP07036.1"/>
    </source>
</evidence>
<dbReference type="PANTHER" id="PTHR12436">
    <property type="entry name" value="80 KDA MCM3-ASSOCIATED PROTEIN"/>
    <property type="match status" value="1"/>
</dbReference>
<accession>A0A167XBG0</accession>
<feature type="compositionally biased region" description="Polar residues" evidence="1">
    <location>
        <begin position="1459"/>
        <end position="1470"/>
    </location>
</feature>
<feature type="compositionally biased region" description="Pro residues" evidence="1">
    <location>
        <begin position="642"/>
        <end position="651"/>
    </location>
</feature>
<feature type="region of interest" description="Disordered" evidence="1">
    <location>
        <begin position="629"/>
        <end position="702"/>
    </location>
</feature>
<sequence length="1545" mass="165510">MDATPPFSRGRGRGARGGHDASISGRGRPQHKNKTWVANGAGGAQAQDAPVHAHAPAGGDRWERGGGGRGRGADQPRAFPHASLVVQHPPQGFGTQANGGGDVYEEEEEYQEYDEGMGEEFVEEQEEEGQEDELEDEDEPLAEINEPVLETQEEREKFYQELVKAREAERKKAIADGLMDDPLVPKRLEDAITLVGTCMHMAPRFERYRRERENNLFEWETIPGTKRVDHNRAVKLYERAAGDKTLPSDLRPPRVLKKTLDYLFHDLLPRGGFSPTFNYIRDRSRAVRNDFTMQHETGALAIACHDRCARFHILALHEERNTKGFSIALEEQQLMNTLQSLKEFYEDQRGRHAAPSELEMRVYHRLIHIRDQKERHEDIPPHIINHPVFTLTTQFRRHVQARSAPIGKATPLVVDGAGMRIFGELARVLREQGSVVMIYLVACILERLFGPDTIEDIEGIKGGLSLSDIIDGVSNEYSVDGEVGPGAGPAASKPLKHGATEWLGNNIETAPAAPTATNGAPASHFGASAAPSAFGAAPSVFGAPPVSANPFASTSQPPRSAFSNLSEVPNAFGNTSAFGGSQPKSVFGAPAPANPFAPAPAPAPSPFGSAASQNFFGASAGFGGIPASASAPAASGAGRAPPAQPAQPAPPSGATTSASASAPSFAHGSLFGPSSSSGSTTTTAPPAFAPGPPASEPALNLNPAAPAFAPVFRAAPSPLRQDSTGSTDSTGTDKVAGILNGISPAHPHPHPHPQATRTPQLTSSITWPAAQPPFPTVPQITLTPPASLRINTNSGLRLPSPVPDIQSPLAHPPALNYGGVVSLPSTPTTSAPAASYPSPIAGPLGRNKSLVSMLKGSLHTGVAAASEILSPISLSSPTTSRFMQTFGSGAPSAAAASPTTSKFTQTFGSGAAPLVGPSPTTSKFLQTFGNGTGNGNGTPGAASPRKPGVDAVSSPLRLNSPVNGAGGDVGVSSADREALAKAFAAKGTAVKALFGRWRARLAEKSAWEDACRRSTAYGEKIQRERSSESPSERKRRLVSGAALDSAARKRARKRVSGGYRTPHTDEELARRFKSNQEEHERRWASGSFIHEVRRHVQGLAGPPPVGWQIWLSMNPEMDATAIWLERKFDVPTSGRWLGESIFAMRLEPAEESEQSEASPGVIVFERTPLEGISDEIERKYRVLDDCSRLRDIVAAFPDTRHYVPCLLTITWIDSAHADAASDFDVMVEKFVKDGVLAGHQDFSMTAETVDLDSKLKGGLEALPLDVEGRLVDALSFSGVLKRFRHQWQEFSGEWLGACSTSGDLDWWLYAQLVEKAVNLLNDMGKVALQLVGSNASKGLPRFASGDSVTSDDMYDAALAWLDDQSFRDIKSNMPRELQSQRSMAREFPHVPFLEHLYDLAEHIARNNTGFDAKKVYYIKKTELASGVHAFSTTAASHAAMLERVFALHAHRSSKRRPSISDSEISRFSTPSKRRRLSANSASPTDDDQGHISDTPPCDSRKSPSPSVSTSSAPPDPESPTVTVAMLRALTRDLKSKYGGSPLAKG</sequence>
<feature type="region of interest" description="Disordered" evidence="1">
    <location>
        <begin position="908"/>
        <end position="968"/>
    </location>
</feature>
<evidence type="ECO:0000256" key="1">
    <source>
        <dbReference type="SAM" id="MobiDB-lite"/>
    </source>
</evidence>
<dbReference type="PANTHER" id="PTHR12436:SF3">
    <property type="entry name" value="GERMINAL-CENTER ASSOCIATED NUCLEAR PROTEIN"/>
    <property type="match status" value="1"/>
</dbReference>
<gene>
    <name evidence="3" type="ORF">FIBSPDRAFT_939730</name>
</gene>
<feature type="compositionally biased region" description="Basic and acidic residues" evidence="1">
    <location>
        <begin position="60"/>
        <end position="74"/>
    </location>
</feature>
<dbReference type="GO" id="GO:0005737">
    <property type="term" value="C:cytoplasm"/>
    <property type="evidence" value="ECO:0007669"/>
    <property type="project" value="TreeGrafter"/>
</dbReference>
<dbReference type="Proteomes" id="UP000076532">
    <property type="component" value="Unassembled WGS sequence"/>
</dbReference>
<evidence type="ECO:0000259" key="2">
    <source>
        <dbReference type="Pfam" id="PF03399"/>
    </source>
</evidence>
<dbReference type="InterPro" id="IPR045107">
    <property type="entry name" value="SAC3/GANP/THP3"/>
</dbReference>
<organism evidence="3 4">
    <name type="scientific">Athelia psychrophila</name>
    <dbReference type="NCBI Taxonomy" id="1759441"/>
    <lineage>
        <taxon>Eukaryota</taxon>
        <taxon>Fungi</taxon>
        <taxon>Dikarya</taxon>
        <taxon>Basidiomycota</taxon>
        <taxon>Agaricomycotina</taxon>
        <taxon>Agaricomycetes</taxon>
        <taxon>Agaricomycetidae</taxon>
        <taxon>Atheliales</taxon>
        <taxon>Atheliaceae</taxon>
        <taxon>Athelia</taxon>
    </lineage>
</organism>
<keyword evidence="4" id="KW-1185">Reference proteome</keyword>
<name>A0A167XBG0_9AGAM</name>
<proteinExistence type="predicted"/>
<feature type="compositionally biased region" description="Low complexity" evidence="1">
    <location>
        <begin position="1502"/>
        <end position="1512"/>
    </location>
</feature>
<feature type="compositionally biased region" description="Low complexity" evidence="1">
    <location>
        <begin position="629"/>
        <end position="641"/>
    </location>
</feature>
<feature type="region of interest" description="Disordered" evidence="1">
    <location>
        <begin position="1451"/>
        <end position="1522"/>
    </location>
</feature>
<feature type="region of interest" description="Disordered" evidence="1">
    <location>
        <begin position="716"/>
        <end position="759"/>
    </location>
</feature>
<dbReference type="EMBL" id="KV417764">
    <property type="protein sequence ID" value="KZP07036.1"/>
    <property type="molecule type" value="Genomic_DNA"/>
</dbReference>
<feature type="compositionally biased region" description="Low complexity" evidence="1">
    <location>
        <begin position="652"/>
        <end position="686"/>
    </location>
</feature>
<dbReference type="InterPro" id="IPR005062">
    <property type="entry name" value="SAC3/GANP/THP3_conserved"/>
</dbReference>
<dbReference type="Gene3D" id="1.25.40.990">
    <property type="match status" value="1"/>
</dbReference>
<dbReference type="STRING" id="436010.A0A167XBG0"/>
<feature type="compositionally biased region" description="Low complexity" evidence="1">
    <location>
        <begin position="716"/>
        <end position="733"/>
    </location>
</feature>
<dbReference type="OrthoDB" id="264795at2759"/>
<protein>
    <recommendedName>
        <fullName evidence="2">SAC3/GANP/THP3 conserved domain-containing protein</fullName>
    </recommendedName>
</protein>
<feature type="compositionally biased region" description="Acidic residues" evidence="1">
    <location>
        <begin position="103"/>
        <end position="140"/>
    </location>
</feature>
<feature type="region of interest" description="Disordered" evidence="1">
    <location>
        <begin position="1"/>
        <end position="140"/>
    </location>
</feature>
<dbReference type="Pfam" id="PF03399">
    <property type="entry name" value="SAC3_GANP"/>
    <property type="match status" value="1"/>
</dbReference>
<feature type="domain" description="SAC3/GANP/THP3 conserved" evidence="2">
    <location>
        <begin position="201"/>
        <end position="449"/>
    </location>
</feature>
<dbReference type="GO" id="GO:0006406">
    <property type="term" value="P:mRNA export from nucleus"/>
    <property type="evidence" value="ECO:0007669"/>
    <property type="project" value="TreeGrafter"/>
</dbReference>